<dbReference type="AlphaFoldDB" id="A0A4Y2K0F4"/>
<evidence type="ECO:0000313" key="2">
    <source>
        <dbReference type="Proteomes" id="UP000499080"/>
    </source>
</evidence>
<accession>A0A4Y2K0F4</accession>
<gene>
    <name evidence="1" type="ORF">AVEN_97939_1</name>
</gene>
<evidence type="ECO:0000313" key="1">
    <source>
        <dbReference type="EMBL" id="GBM94952.1"/>
    </source>
</evidence>
<proteinExistence type="predicted"/>
<dbReference type="EMBL" id="BGPR01004015">
    <property type="protein sequence ID" value="GBM94952.1"/>
    <property type="molecule type" value="Genomic_DNA"/>
</dbReference>
<comment type="caution">
    <text evidence="1">The sequence shown here is derived from an EMBL/GenBank/DDBJ whole genome shotgun (WGS) entry which is preliminary data.</text>
</comment>
<reference evidence="1 2" key="1">
    <citation type="journal article" date="2019" name="Sci. Rep.">
        <title>Orb-weaving spider Araneus ventricosus genome elucidates the spidroin gene catalogue.</title>
        <authorList>
            <person name="Kono N."/>
            <person name="Nakamura H."/>
            <person name="Ohtoshi R."/>
            <person name="Moran D.A.P."/>
            <person name="Shinohara A."/>
            <person name="Yoshida Y."/>
            <person name="Fujiwara M."/>
            <person name="Mori M."/>
            <person name="Tomita M."/>
            <person name="Arakawa K."/>
        </authorList>
    </citation>
    <scope>NUCLEOTIDE SEQUENCE [LARGE SCALE GENOMIC DNA]</scope>
</reference>
<protein>
    <submittedName>
        <fullName evidence="1">Uncharacterized protein</fullName>
    </submittedName>
</protein>
<organism evidence="1 2">
    <name type="scientific">Araneus ventricosus</name>
    <name type="common">Orbweaver spider</name>
    <name type="synonym">Epeira ventricosa</name>
    <dbReference type="NCBI Taxonomy" id="182803"/>
    <lineage>
        <taxon>Eukaryota</taxon>
        <taxon>Metazoa</taxon>
        <taxon>Ecdysozoa</taxon>
        <taxon>Arthropoda</taxon>
        <taxon>Chelicerata</taxon>
        <taxon>Arachnida</taxon>
        <taxon>Araneae</taxon>
        <taxon>Araneomorphae</taxon>
        <taxon>Entelegynae</taxon>
        <taxon>Araneoidea</taxon>
        <taxon>Araneidae</taxon>
        <taxon>Araneus</taxon>
    </lineage>
</organism>
<keyword evidence="2" id="KW-1185">Reference proteome</keyword>
<sequence>MCSLGVRDGPVKGSRFQGGYNHDGVALVDPLPTTGHSSALEELHVLLVTGNDIHWSQSPNWFLKAPEFSLHPGTRVGRG</sequence>
<name>A0A4Y2K0F4_ARAVE</name>
<dbReference type="Proteomes" id="UP000499080">
    <property type="component" value="Unassembled WGS sequence"/>
</dbReference>